<dbReference type="Proteomes" id="UP000527143">
    <property type="component" value="Unassembled WGS sequence"/>
</dbReference>
<reference evidence="1 2" key="1">
    <citation type="submission" date="2020-08" db="EMBL/GenBank/DDBJ databases">
        <title>Genomic Encyclopedia of Type Strains, Phase IV (KMG-IV): sequencing the most valuable type-strain genomes for metagenomic binning, comparative biology and taxonomic classification.</title>
        <authorList>
            <person name="Goeker M."/>
        </authorList>
    </citation>
    <scope>NUCLEOTIDE SEQUENCE [LARGE SCALE GENOMIC DNA]</scope>
    <source>
        <strain evidence="1 2">DSM 26736</strain>
    </source>
</reference>
<protein>
    <submittedName>
        <fullName evidence="1">Uncharacterized protein</fullName>
    </submittedName>
</protein>
<sequence>MVVLWELKAGVLMSELFAAPPEGQLSFGI</sequence>
<keyword evidence="2" id="KW-1185">Reference proteome</keyword>
<evidence type="ECO:0000313" key="1">
    <source>
        <dbReference type="EMBL" id="MBB5712877.1"/>
    </source>
</evidence>
<evidence type="ECO:0000313" key="2">
    <source>
        <dbReference type="Proteomes" id="UP000527143"/>
    </source>
</evidence>
<name>A0A840YTA8_9SPHN</name>
<comment type="caution">
    <text evidence="1">The sequence shown here is derived from an EMBL/GenBank/DDBJ whole genome shotgun (WGS) entry which is preliminary data.</text>
</comment>
<gene>
    <name evidence="1" type="ORF">FHT02_004138</name>
</gene>
<accession>A0A840YTA8</accession>
<proteinExistence type="predicted"/>
<organism evidence="1 2">
    <name type="scientific">Sphingomonas xinjiangensis</name>
    <dbReference type="NCBI Taxonomy" id="643568"/>
    <lineage>
        <taxon>Bacteria</taxon>
        <taxon>Pseudomonadati</taxon>
        <taxon>Pseudomonadota</taxon>
        <taxon>Alphaproteobacteria</taxon>
        <taxon>Sphingomonadales</taxon>
        <taxon>Sphingomonadaceae</taxon>
        <taxon>Sphingomonas</taxon>
    </lineage>
</organism>
<dbReference type="EMBL" id="JACIJF010000029">
    <property type="protein sequence ID" value="MBB5712877.1"/>
    <property type="molecule type" value="Genomic_DNA"/>
</dbReference>
<dbReference type="AlphaFoldDB" id="A0A840YTA8"/>